<feature type="transmembrane region" description="Helical" evidence="1">
    <location>
        <begin position="259"/>
        <end position="276"/>
    </location>
</feature>
<feature type="transmembrane region" description="Helical" evidence="1">
    <location>
        <begin position="285"/>
        <end position="306"/>
    </location>
</feature>
<feature type="transmembrane region" description="Helical" evidence="1">
    <location>
        <begin position="326"/>
        <end position="342"/>
    </location>
</feature>
<dbReference type="RefSeq" id="WP_340676126.1">
    <property type="nucleotide sequence ID" value="NZ_JBHTIT010000001.1"/>
</dbReference>
<organism evidence="3 4">
    <name type="scientific">Paraperlucidibaca wandonensis</name>
    <dbReference type="NCBI Taxonomy" id="1268273"/>
    <lineage>
        <taxon>Bacteria</taxon>
        <taxon>Pseudomonadati</taxon>
        <taxon>Pseudomonadota</taxon>
        <taxon>Gammaproteobacteria</taxon>
        <taxon>Moraxellales</taxon>
        <taxon>Moraxellaceae</taxon>
        <taxon>Paraperlucidibaca</taxon>
    </lineage>
</organism>
<keyword evidence="2" id="KW-0732">Signal</keyword>
<dbReference type="Proteomes" id="UP001597044">
    <property type="component" value="Unassembled WGS sequence"/>
</dbReference>
<accession>A0ABW3HGM9</accession>
<reference evidence="4" key="1">
    <citation type="journal article" date="2019" name="Int. J. Syst. Evol. Microbiol.">
        <title>The Global Catalogue of Microorganisms (GCM) 10K type strain sequencing project: providing services to taxonomists for standard genome sequencing and annotation.</title>
        <authorList>
            <consortium name="The Broad Institute Genomics Platform"/>
            <consortium name="The Broad Institute Genome Sequencing Center for Infectious Disease"/>
            <person name="Wu L."/>
            <person name="Ma J."/>
        </authorList>
    </citation>
    <scope>NUCLEOTIDE SEQUENCE [LARGE SCALE GENOMIC DNA]</scope>
    <source>
        <strain evidence="4">CCUG 63419</strain>
    </source>
</reference>
<feature type="transmembrane region" description="Helical" evidence="1">
    <location>
        <begin position="231"/>
        <end position="253"/>
    </location>
</feature>
<feature type="signal peptide" evidence="2">
    <location>
        <begin position="1"/>
        <end position="22"/>
    </location>
</feature>
<keyword evidence="1" id="KW-0472">Membrane</keyword>
<evidence type="ECO:0000256" key="2">
    <source>
        <dbReference type="SAM" id="SignalP"/>
    </source>
</evidence>
<proteinExistence type="predicted"/>
<evidence type="ECO:0000313" key="3">
    <source>
        <dbReference type="EMBL" id="MFD0950412.1"/>
    </source>
</evidence>
<name>A0ABW3HGM9_9GAMM</name>
<keyword evidence="1" id="KW-1133">Transmembrane helix</keyword>
<sequence length="380" mass="41419">MSHCLRIFAGICLLLLASLSWAHKAGDSYLTIEQDGPVLGVTWDVALRDLDLLLVLDSNNDHQLTWGEVRTRSADIESLLQSQLTLKLGKHACEWLGQSAPLGVVQHSDGLYAAQHWLVTCPGAQDGDALNIDYRLLNGIDSLHRGLLSLHSGNQHSTAVLRPDQGAVDIATDSSLWLTFTRFMHEGIHHLLSGYDHILFLLCLLLPACLARQDKQWLPSRSFRSAITHTAGVVTAFTVAHSITLALAALQVVVLPSRWVESAIAASIVLAAVHTISPRLIHSRALLAGLFGLIHGFGFAGVLQGLPLTTGPRLSALAGFNTGVELGQLSIVLVLFPLLWWARSSRIYRKFVLPVGSLLIALVASIWLLQRVFEWQLIPG</sequence>
<feature type="chain" id="PRO_5046597114" evidence="2">
    <location>
        <begin position="23"/>
        <end position="380"/>
    </location>
</feature>
<keyword evidence="4" id="KW-1185">Reference proteome</keyword>
<keyword evidence="1" id="KW-0812">Transmembrane</keyword>
<feature type="transmembrane region" description="Helical" evidence="1">
    <location>
        <begin position="351"/>
        <end position="370"/>
    </location>
</feature>
<feature type="transmembrane region" description="Helical" evidence="1">
    <location>
        <begin position="192"/>
        <end position="210"/>
    </location>
</feature>
<gene>
    <name evidence="3" type="ORF">ACFQ0F_08440</name>
</gene>
<comment type="caution">
    <text evidence="3">The sequence shown here is derived from an EMBL/GenBank/DDBJ whole genome shotgun (WGS) entry which is preliminary data.</text>
</comment>
<dbReference type="InterPro" id="IPR032809">
    <property type="entry name" value="Put_HupE_UreJ"/>
</dbReference>
<dbReference type="Pfam" id="PF13795">
    <property type="entry name" value="HupE_UreJ_2"/>
    <property type="match status" value="1"/>
</dbReference>
<evidence type="ECO:0000313" key="4">
    <source>
        <dbReference type="Proteomes" id="UP001597044"/>
    </source>
</evidence>
<evidence type="ECO:0000256" key="1">
    <source>
        <dbReference type="SAM" id="Phobius"/>
    </source>
</evidence>
<protein>
    <submittedName>
        <fullName evidence="3">HupE/UreJ family protein</fullName>
    </submittedName>
</protein>
<dbReference type="EMBL" id="JBHTIT010000001">
    <property type="protein sequence ID" value="MFD0950412.1"/>
    <property type="molecule type" value="Genomic_DNA"/>
</dbReference>